<evidence type="ECO:0000256" key="1">
    <source>
        <dbReference type="SAM" id="Coils"/>
    </source>
</evidence>
<reference evidence="4" key="1">
    <citation type="journal article" date="2015" name="Nat. Plants">
        <title>Genome expansion of Arabis alpina linked with retrotransposition and reduced symmetric DNA methylation.</title>
        <authorList>
            <person name="Willing E.M."/>
            <person name="Rawat V."/>
            <person name="Mandakova T."/>
            <person name="Maumus F."/>
            <person name="James G.V."/>
            <person name="Nordstroem K.J."/>
            <person name="Becker C."/>
            <person name="Warthmann N."/>
            <person name="Chica C."/>
            <person name="Szarzynska B."/>
            <person name="Zytnicki M."/>
            <person name="Albani M.C."/>
            <person name="Kiefer C."/>
            <person name="Bergonzi S."/>
            <person name="Castaings L."/>
            <person name="Mateos J.L."/>
            <person name="Berns M.C."/>
            <person name="Bujdoso N."/>
            <person name="Piofczyk T."/>
            <person name="de Lorenzo L."/>
            <person name="Barrero-Sicilia C."/>
            <person name="Mateos I."/>
            <person name="Piednoel M."/>
            <person name="Hagmann J."/>
            <person name="Chen-Min-Tao R."/>
            <person name="Iglesias-Fernandez R."/>
            <person name="Schuster S.C."/>
            <person name="Alonso-Blanco C."/>
            <person name="Roudier F."/>
            <person name="Carbonero P."/>
            <person name="Paz-Ares J."/>
            <person name="Davis S.J."/>
            <person name="Pecinka A."/>
            <person name="Quesneville H."/>
            <person name="Colot V."/>
            <person name="Lysak M.A."/>
            <person name="Weigel D."/>
            <person name="Coupland G."/>
            <person name="Schneeberger K."/>
        </authorList>
    </citation>
    <scope>NUCLEOTIDE SEQUENCE [LARGE SCALE GENOMIC DNA]</scope>
    <source>
        <strain evidence="4">cv. Pajares</strain>
    </source>
</reference>
<feature type="region of interest" description="Disordered" evidence="2">
    <location>
        <begin position="72"/>
        <end position="91"/>
    </location>
</feature>
<gene>
    <name evidence="3" type="ordered locus">AALP_Aa4g011900</name>
</gene>
<dbReference type="AlphaFoldDB" id="A0A087H0E3"/>
<dbReference type="OrthoDB" id="1114316at2759"/>
<organism evidence="3 4">
    <name type="scientific">Arabis alpina</name>
    <name type="common">Alpine rock-cress</name>
    <dbReference type="NCBI Taxonomy" id="50452"/>
    <lineage>
        <taxon>Eukaryota</taxon>
        <taxon>Viridiplantae</taxon>
        <taxon>Streptophyta</taxon>
        <taxon>Embryophyta</taxon>
        <taxon>Tracheophyta</taxon>
        <taxon>Spermatophyta</taxon>
        <taxon>Magnoliopsida</taxon>
        <taxon>eudicotyledons</taxon>
        <taxon>Gunneridae</taxon>
        <taxon>Pentapetalae</taxon>
        <taxon>rosids</taxon>
        <taxon>malvids</taxon>
        <taxon>Brassicales</taxon>
        <taxon>Brassicaceae</taxon>
        <taxon>Arabideae</taxon>
        <taxon>Arabis</taxon>
    </lineage>
</organism>
<proteinExistence type="predicted"/>
<protein>
    <submittedName>
        <fullName evidence="3">Uncharacterized protein</fullName>
    </submittedName>
</protein>
<accession>A0A087H0E3</accession>
<sequence length="476" mass="52204">MAPIFIMTKTFESLFASFTSERNVSLDVDHEAPPVNFDPSSFFTEIEASSSRFAPVYANTSEQTGVNLKASTPFVDTSDRTGGGSSEQYPDEQIGQEHVVWEIFACWFDVFNISPSLLDERSLDSMRMISVMKEGQVPGRFYNNMKAGHISDTEYWAAEMRGHLGDFLRADDSSARGSVPGELNEPKYLGNASRSKGKGKVDIVDKKAEKKRISAEAKADLEAGRIPAFWIGGTCEILPSEAPVAQSLGVTPPASLHVSSDSAAILPCPAVQIAVNVSQLLPPRASLPPSSRKSSKLSSGSSLSKRRRTTEIINSGSRIISVYEAVVAEKEEQIKPLLTRTDVDATRKELDRQKARADSWEVSAIANRQSADDYAAQVELLKGEKHRLEDEVKKRDVHLEVASNEIAELRASLEKRETRISLEKMVEAEYELSPGLLENYAKEEEEYLAKVESLAADSLGDDILFPTPPPPPAGPP</sequence>
<dbReference type="EMBL" id="CM002872">
    <property type="protein sequence ID" value="KFK35595.1"/>
    <property type="molecule type" value="Genomic_DNA"/>
</dbReference>
<evidence type="ECO:0000313" key="4">
    <source>
        <dbReference type="Proteomes" id="UP000029120"/>
    </source>
</evidence>
<feature type="coiled-coil region" evidence="1">
    <location>
        <begin position="371"/>
        <end position="457"/>
    </location>
</feature>
<dbReference type="Gramene" id="KFK35595">
    <property type="protein sequence ID" value="KFK35595"/>
    <property type="gene ID" value="AALP_AA4G011900"/>
</dbReference>
<evidence type="ECO:0000256" key="2">
    <source>
        <dbReference type="SAM" id="MobiDB-lite"/>
    </source>
</evidence>
<feature type="region of interest" description="Disordered" evidence="2">
    <location>
        <begin position="284"/>
        <end position="308"/>
    </location>
</feature>
<name>A0A087H0E3_ARAAL</name>
<keyword evidence="1" id="KW-0175">Coiled coil</keyword>
<feature type="compositionally biased region" description="Low complexity" evidence="2">
    <location>
        <begin position="284"/>
        <end position="303"/>
    </location>
</feature>
<dbReference type="Proteomes" id="UP000029120">
    <property type="component" value="Chromosome 4"/>
</dbReference>
<feature type="region of interest" description="Disordered" evidence="2">
    <location>
        <begin position="174"/>
        <end position="202"/>
    </location>
</feature>
<keyword evidence="4" id="KW-1185">Reference proteome</keyword>
<evidence type="ECO:0000313" key="3">
    <source>
        <dbReference type="EMBL" id="KFK35595.1"/>
    </source>
</evidence>